<accession>A0AAD6BSU9</accession>
<feature type="transmembrane region" description="Helical" evidence="1">
    <location>
        <begin position="65"/>
        <end position="84"/>
    </location>
</feature>
<sequence length="102" mass="10676">MSSIITSLKDLVTSVFEVIFSVFNSAIDMVSGLVMGVVNSVIGVVKMALHTVGNFLEAAGGVGKFVASNIVVIALIAGGIYGYLQYQGRQGRPARVGNKKLN</sequence>
<feature type="transmembrane region" description="Helical" evidence="1">
    <location>
        <begin position="12"/>
        <end position="45"/>
    </location>
</feature>
<reference evidence="2" key="1">
    <citation type="submission" date="2022-12" db="EMBL/GenBank/DDBJ databases">
        <authorList>
            <person name="Petersen C."/>
        </authorList>
    </citation>
    <scope>NUCLEOTIDE SEQUENCE</scope>
    <source>
        <strain evidence="2">IBT 16125</strain>
    </source>
</reference>
<evidence type="ECO:0000313" key="3">
    <source>
        <dbReference type="Proteomes" id="UP001213681"/>
    </source>
</evidence>
<organism evidence="2 3">
    <name type="scientific">Penicillium daleae</name>
    <dbReference type="NCBI Taxonomy" id="63821"/>
    <lineage>
        <taxon>Eukaryota</taxon>
        <taxon>Fungi</taxon>
        <taxon>Dikarya</taxon>
        <taxon>Ascomycota</taxon>
        <taxon>Pezizomycotina</taxon>
        <taxon>Eurotiomycetes</taxon>
        <taxon>Eurotiomycetidae</taxon>
        <taxon>Eurotiales</taxon>
        <taxon>Aspergillaceae</taxon>
        <taxon>Penicillium</taxon>
    </lineage>
</organism>
<dbReference type="GeneID" id="81604996"/>
<dbReference type="AlphaFoldDB" id="A0AAD6BSU9"/>
<dbReference type="EMBL" id="JAPVEA010000009">
    <property type="protein sequence ID" value="KAJ5432215.1"/>
    <property type="molecule type" value="Genomic_DNA"/>
</dbReference>
<evidence type="ECO:0000256" key="1">
    <source>
        <dbReference type="SAM" id="Phobius"/>
    </source>
</evidence>
<dbReference type="Proteomes" id="UP001213681">
    <property type="component" value="Unassembled WGS sequence"/>
</dbReference>
<keyword evidence="1" id="KW-0812">Transmembrane</keyword>
<keyword evidence="3" id="KW-1185">Reference proteome</keyword>
<proteinExistence type="predicted"/>
<dbReference type="RefSeq" id="XP_056759507.1">
    <property type="nucleotide sequence ID" value="XM_056914753.1"/>
</dbReference>
<keyword evidence="1" id="KW-1133">Transmembrane helix</keyword>
<reference evidence="2" key="2">
    <citation type="journal article" date="2023" name="IMA Fungus">
        <title>Comparative genomic study of the Penicillium genus elucidates a diverse pangenome and 15 lateral gene transfer events.</title>
        <authorList>
            <person name="Petersen C."/>
            <person name="Sorensen T."/>
            <person name="Nielsen M.R."/>
            <person name="Sondergaard T.E."/>
            <person name="Sorensen J.L."/>
            <person name="Fitzpatrick D.A."/>
            <person name="Frisvad J.C."/>
            <person name="Nielsen K.L."/>
        </authorList>
    </citation>
    <scope>NUCLEOTIDE SEQUENCE</scope>
    <source>
        <strain evidence="2">IBT 16125</strain>
    </source>
</reference>
<name>A0AAD6BSU9_9EURO</name>
<gene>
    <name evidence="2" type="ORF">N7458_011371</name>
</gene>
<comment type="caution">
    <text evidence="2">The sequence shown here is derived from an EMBL/GenBank/DDBJ whole genome shotgun (WGS) entry which is preliminary data.</text>
</comment>
<keyword evidence="1" id="KW-0472">Membrane</keyword>
<evidence type="ECO:0000313" key="2">
    <source>
        <dbReference type="EMBL" id="KAJ5432215.1"/>
    </source>
</evidence>
<protein>
    <submittedName>
        <fullName evidence="2">Uncharacterized protein</fullName>
    </submittedName>
</protein>